<keyword evidence="1 4" id="KW-0489">Methyltransferase</keyword>
<dbReference type="GO" id="GO:0008171">
    <property type="term" value="F:O-methyltransferase activity"/>
    <property type="evidence" value="ECO:0007669"/>
    <property type="project" value="InterPro"/>
</dbReference>
<dbReference type="EMBL" id="SZZH01000001">
    <property type="protein sequence ID" value="TKV62045.1"/>
    <property type="molecule type" value="Genomic_DNA"/>
</dbReference>
<name>A0A4V6CWD7_9ACTN</name>
<keyword evidence="2 4" id="KW-0808">Transferase</keyword>
<dbReference type="PANTHER" id="PTHR10509:SF14">
    <property type="entry name" value="CAFFEOYL-COA O-METHYLTRANSFERASE 3-RELATED"/>
    <property type="match status" value="1"/>
</dbReference>
<dbReference type="Gene3D" id="3.40.50.150">
    <property type="entry name" value="Vaccinia Virus protein VP39"/>
    <property type="match status" value="1"/>
</dbReference>
<evidence type="ECO:0000313" key="5">
    <source>
        <dbReference type="Proteomes" id="UP000306985"/>
    </source>
</evidence>
<evidence type="ECO:0000256" key="2">
    <source>
        <dbReference type="ARBA" id="ARBA00022679"/>
    </source>
</evidence>
<comment type="caution">
    <text evidence="4">The sequence shown here is derived from an EMBL/GenBank/DDBJ whole genome shotgun (WGS) entry which is preliminary data.</text>
</comment>
<dbReference type="AlphaFoldDB" id="A0A4V6CWD7"/>
<dbReference type="GO" id="GO:0008757">
    <property type="term" value="F:S-adenosylmethionine-dependent methyltransferase activity"/>
    <property type="evidence" value="ECO:0007669"/>
    <property type="project" value="TreeGrafter"/>
</dbReference>
<dbReference type="SUPFAM" id="SSF53335">
    <property type="entry name" value="S-adenosyl-L-methionine-dependent methyltransferases"/>
    <property type="match status" value="1"/>
</dbReference>
<evidence type="ECO:0000313" key="4">
    <source>
        <dbReference type="EMBL" id="TKV62045.1"/>
    </source>
</evidence>
<dbReference type="GO" id="GO:0032259">
    <property type="term" value="P:methylation"/>
    <property type="evidence" value="ECO:0007669"/>
    <property type="project" value="UniProtKB-KW"/>
</dbReference>
<dbReference type="InterPro" id="IPR050362">
    <property type="entry name" value="Cation-dep_OMT"/>
</dbReference>
<dbReference type="InterPro" id="IPR029063">
    <property type="entry name" value="SAM-dependent_MTases_sf"/>
</dbReference>
<accession>A0A4V6CWD7</accession>
<dbReference type="InterPro" id="IPR002935">
    <property type="entry name" value="SAM_O-MeTrfase"/>
</dbReference>
<dbReference type="Pfam" id="PF01596">
    <property type="entry name" value="Methyltransf_3"/>
    <property type="match status" value="1"/>
</dbReference>
<protein>
    <submittedName>
        <fullName evidence="4">SAM-dependent methyltransferase</fullName>
    </submittedName>
</protein>
<sequence length="266" mass="27958">MTPASILAARLDDLLERAQEDTGAVSPVWMDDLRAVVELARGLDPYLESMSTPESPALAELARRTAAEDWNGPSGHGVLEQEMLSGHVEGQLLKTLVHASRARRVLEIGLFTGYSALAMAEALPDDGRLVALELDAGVAAFARRCLDGAPAGARVDIRVGPAADALSALVEAGETFDLIFVDADKGGYRGYLDTALDGGLLAEHGLVVVDNTLMQGQPWTSGPSTVNGTAIAEFNAAVAADPRVEQVVVPLRDGLTLIRRVTGSHA</sequence>
<keyword evidence="3" id="KW-0949">S-adenosyl-L-methionine</keyword>
<keyword evidence="5" id="KW-1185">Reference proteome</keyword>
<dbReference type="OrthoDB" id="9799672at2"/>
<dbReference type="CDD" id="cd02440">
    <property type="entry name" value="AdoMet_MTases"/>
    <property type="match status" value="1"/>
</dbReference>
<reference evidence="4 5" key="1">
    <citation type="submission" date="2019-05" db="EMBL/GenBank/DDBJ databases">
        <title>Nakamurella sp. N5BH11, whole genome shotgun sequence.</title>
        <authorList>
            <person name="Tuo L."/>
        </authorList>
    </citation>
    <scope>NUCLEOTIDE SEQUENCE [LARGE SCALE GENOMIC DNA]</scope>
    <source>
        <strain evidence="4 5">N5BH11</strain>
    </source>
</reference>
<evidence type="ECO:0000256" key="3">
    <source>
        <dbReference type="ARBA" id="ARBA00022691"/>
    </source>
</evidence>
<organism evidence="4 5">
    <name type="scientific">Nakamurella flava</name>
    <dbReference type="NCBI Taxonomy" id="2576308"/>
    <lineage>
        <taxon>Bacteria</taxon>
        <taxon>Bacillati</taxon>
        <taxon>Actinomycetota</taxon>
        <taxon>Actinomycetes</taxon>
        <taxon>Nakamurellales</taxon>
        <taxon>Nakamurellaceae</taxon>
        <taxon>Nakamurella</taxon>
    </lineage>
</organism>
<dbReference type="Proteomes" id="UP000306985">
    <property type="component" value="Unassembled WGS sequence"/>
</dbReference>
<proteinExistence type="predicted"/>
<dbReference type="PROSITE" id="PS51682">
    <property type="entry name" value="SAM_OMT_I"/>
    <property type="match status" value="1"/>
</dbReference>
<dbReference type="PANTHER" id="PTHR10509">
    <property type="entry name" value="O-METHYLTRANSFERASE-RELATED"/>
    <property type="match status" value="1"/>
</dbReference>
<gene>
    <name evidence="4" type="ORF">FDO65_00630</name>
</gene>
<evidence type="ECO:0000256" key="1">
    <source>
        <dbReference type="ARBA" id="ARBA00022603"/>
    </source>
</evidence>